<evidence type="ECO:0000313" key="11">
    <source>
        <dbReference type="EMBL" id="SFF57028.1"/>
    </source>
</evidence>
<sequence length="479" mass="51830">MNFFNGILGAVNDFMYGYILVGLLVATGIYFTVRTKFVQFRLLPDSFKQLLEKNDNDSAVSSFQALMISTASRVGVGNIAGVATAIAAGGPGAVFWMWVMAILGSSSAFIESTLAQVYKVRNGEEFRGGPSYYIQKALGQRWLGVIFSVALITCFAYGFNSLQANNIVSAFSHYFGGEFPNMFIPASIGLVLSLFTAFIIFKGQKAIAFISSVIVPVMAIMYMILGLFIIGKNFSLVPEMFSLIFSSAFNFKSFAGGFMGSCVLHGIKRGLFSNEAGMGSAPNAAASAQVSHPAKQGLVQTLSVFIDTLLICSTSAFIVLISGVDYTALKAMPLVQQAVASQVGEWGITFITISIFFFAFSSIIGNYYYTESNVMFIKNKMGGSMTLFRITCIVAVFFGSIAGYDFVWNLADVLMGIMAIINITVILLLGNTAIRVLNDYCEQRKAGKDPVFSAKALGIKNAELWDEINPSSEEESQIG</sequence>
<dbReference type="EMBL" id="FOOE01000003">
    <property type="protein sequence ID" value="SFF57028.1"/>
    <property type="molecule type" value="Genomic_DNA"/>
</dbReference>
<evidence type="ECO:0000256" key="4">
    <source>
        <dbReference type="ARBA" id="ARBA00022475"/>
    </source>
</evidence>
<dbReference type="RefSeq" id="WP_027638527.1">
    <property type="nucleotide sequence ID" value="NZ_BAAACD010000003.1"/>
</dbReference>
<accession>A0A1I2JSA9</accession>
<comment type="subcellular location">
    <subcellularLocation>
        <location evidence="1 9">Cell membrane</location>
        <topology evidence="1 9">Multi-pass membrane protein</topology>
    </subcellularLocation>
</comment>
<dbReference type="Gene3D" id="1.20.1740.10">
    <property type="entry name" value="Amino acid/polyamine transporter I"/>
    <property type="match status" value="1"/>
</dbReference>
<protein>
    <submittedName>
        <fullName evidence="11">Alanine or glycine:cation symporter, AGCS family</fullName>
    </submittedName>
    <submittedName>
        <fullName evidence="10">Alanine:cation symporter family protein</fullName>
    </submittedName>
</protein>
<feature type="transmembrane region" description="Helical" evidence="9">
    <location>
        <begin position="71"/>
        <end position="89"/>
    </location>
</feature>
<reference evidence="10 13" key="2">
    <citation type="submission" date="2018-03" db="EMBL/GenBank/DDBJ databases">
        <title>The uncultured portion of the human microbiome is neutrally assembled.</title>
        <authorList>
            <person name="Jeraldo P."/>
            <person name="Boardman L."/>
            <person name="White B.A."/>
            <person name="Nelson H."/>
            <person name="Goldenfeld N."/>
            <person name="Chia N."/>
        </authorList>
    </citation>
    <scope>NUCLEOTIDE SEQUENCE [LARGE SCALE GENOMIC DNA]</scope>
    <source>
        <strain evidence="10">CIM:MAG 903</strain>
    </source>
</reference>
<keyword evidence="7 9" id="KW-1133">Transmembrane helix</keyword>
<dbReference type="FunFam" id="1.20.1740.10:FF:000004">
    <property type="entry name" value="Sodium:alanine symporter family protein"/>
    <property type="match status" value="1"/>
</dbReference>
<evidence type="ECO:0000256" key="6">
    <source>
        <dbReference type="ARBA" id="ARBA00022847"/>
    </source>
</evidence>
<feature type="transmembrane region" description="Helical" evidence="9">
    <location>
        <begin position="139"/>
        <end position="159"/>
    </location>
</feature>
<dbReference type="Proteomes" id="UP000182135">
    <property type="component" value="Unassembled WGS sequence"/>
</dbReference>
<proteinExistence type="inferred from homology"/>
<dbReference type="EMBL" id="QAMZ01000044">
    <property type="protein sequence ID" value="PWL52876.1"/>
    <property type="molecule type" value="Genomic_DNA"/>
</dbReference>
<keyword evidence="3 9" id="KW-0813">Transport</keyword>
<keyword evidence="5 9" id="KW-0812">Transmembrane</keyword>
<feature type="transmembrane region" description="Helical" evidence="9">
    <location>
        <begin position="179"/>
        <end position="201"/>
    </location>
</feature>
<feature type="transmembrane region" description="Helical" evidence="9">
    <location>
        <begin position="413"/>
        <end position="434"/>
    </location>
</feature>
<feature type="transmembrane region" description="Helical" evidence="9">
    <location>
        <begin position="208"/>
        <end position="231"/>
    </location>
</feature>
<name>A0A1I2JSA9_9CLOT</name>
<keyword evidence="4 9" id="KW-1003">Cell membrane</keyword>
<dbReference type="PRINTS" id="PR00175">
    <property type="entry name" value="NAALASMPORT"/>
</dbReference>
<dbReference type="PROSITE" id="PS00873">
    <property type="entry name" value="NA_ALANINE_SYMP"/>
    <property type="match status" value="1"/>
</dbReference>
<dbReference type="NCBIfam" id="TIGR00835">
    <property type="entry name" value="agcS"/>
    <property type="match status" value="1"/>
</dbReference>
<dbReference type="AlphaFoldDB" id="A0A1I2JSA9"/>
<dbReference type="GO" id="GO:0005886">
    <property type="term" value="C:plasma membrane"/>
    <property type="evidence" value="ECO:0007669"/>
    <property type="project" value="UniProtKB-SubCell"/>
</dbReference>
<dbReference type="STRING" id="1529.SAMN04487885_1034"/>
<evidence type="ECO:0000313" key="10">
    <source>
        <dbReference type="EMBL" id="PWL52876.1"/>
    </source>
</evidence>
<keyword evidence="8 9" id="KW-0472">Membrane</keyword>
<evidence type="ECO:0000256" key="3">
    <source>
        <dbReference type="ARBA" id="ARBA00022448"/>
    </source>
</evidence>
<dbReference type="GeneID" id="90545386"/>
<dbReference type="PANTHER" id="PTHR30330:SF1">
    <property type="entry name" value="AMINO-ACID CARRIER PROTEIN ALST"/>
    <property type="match status" value="1"/>
</dbReference>
<keyword evidence="6 9" id="KW-0769">Symport</keyword>
<dbReference type="Proteomes" id="UP000246114">
    <property type="component" value="Unassembled WGS sequence"/>
</dbReference>
<organism evidence="11 12">
    <name type="scientific">Clostridium cadaveris</name>
    <dbReference type="NCBI Taxonomy" id="1529"/>
    <lineage>
        <taxon>Bacteria</taxon>
        <taxon>Bacillati</taxon>
        <taxon>Bacillota</taxon>
        <taxon>Clostridia</taxon>
        <taxon>Eubacteriales</taxon>
        <taxon>Clostridiaceae</taxon>
        <taxon>Clostridium</taxon>
    </lineage>
</organism>
<evidence type="ECO:0000256" key="5">
    <source>
        <dbReference type="ARBA" id="ARBA00022692"/>
    </source>
</evidence>
<feature type="transmembrane region" description="Helical" evidence="9">
    <location>
        <begin position="243"/>
        <end position="264"/>
    </location>
</feature>
<dbReference type="OrthoDB" id="9804874at2"/>
<keyword evidence="12" id="KW-1185">Reference proteome</keyword>
<evidence type="ECO:0000256" key="7">
    <source>
        <dbReference type="ARBA" id="ARBA00022989"/>
    </source>
</evidence>
<dbReference type="InterPro" id="IPR001463">
    <property type="entry name" value="Na/Ala_symport"/>
</dbReference>
<dbReference type="eggNOG" id="COG1115">
    <property type="taxonomic scope" value="Bacteria"/>
</dbReference>
<dbReference type="Pfam" id="PF01235">
    <property type="entry name" value="Na_Ala_symp"/>
    <property type="match status" value="1"/>
</dbReference>
<dbReference type="GO" id="GO:0005283">
    <property type="term" value="F:amino acid:sodium symporter activity"/>
    <property type="evidence" value="ECO:0007669"/>
    <property type="project" value="InterPro"/>
</dbReference>
<feature type="transmembrane region" description="Helical" evidence="9">
    <location>
        <begin position="15"/>
        <end position="33"/>
    </location>
</feature>
<reference evidence="11 12" key="1">
    <citation type="submission" date="2016-10" db="EMBL/GenBank/DDBJ databases">
        <authorList>
            <person name="de Groot N.N."/>
        </authorList>
    </citation>
    <scope>NUCLEOTIDE SEQUENCE [LARGE SCALE GENOMIC DNA]</scope>
    <source>
        <strain evidence="11 12">NLAE-zl-G419</strain>
    </source>
</reference>
<evidence type="ECO:0000256" key="9">
    <source>
        <dbReference type="RuleBase" id="RU363064"/>
    </source>
</evidence>
<evidence type="ECO:0000256" key="8">
    <source>
        <dbReference type="ARBA" id="ARBA00023136"/>
    </source>
</evidence>
<gene>
    <name evidence="10" type="ORF">DBY38_09415</name>
    <name evidence="11" type="ORF">SAMN04487885_1034</name>
</gene>
<feature type="transmembrane region" description="Helical" evidence="9">
    <location>
        <begin position="95"/>
        <end position="118"/>
    </location>
</feature>
<feature type="transmembrane region" description="Helical" evidence="9">
    <location>
        <begin position="390"/>
        <end position="407"/>
    </location>
</feature>
<dbReference type="PANTHER" id="PTHR30330">
    <property type="entry name" value="AGSS FAMILY TRANSPORTER, SODIUM-ALANINE"/>
    <property type="match status" value="1"/>
</dbReference>
<feature type="transmembrane region" description="Helical" evidence="9">
    <location>
        <begin position="346"/>
        <end position="369"/>
    </location>
</feature>
<evidence type="ECO:0000256" key="2">
    <source>
        <dbReference type="ARBA" id="ARBA00009261"/>
    </source>
</evidence>
<evidence type="ECO:0000256" key="1">
    <source>
        <dbReference type="ARBA" id="ARBA00004651"/>
    </source>
</evidence>
<comment type="similarity">
    <text evidence="2 9">Belongs to the alanine or glycine:cation symporter (AGCS) (TC 2.A.25) family.</text>
</comment>
<evidence type="ECO:0000313" key="13">
    <source>
        <dbReference type="Proteomes" id="UP000246114"/>
    </source>
</evidence>
<evidence type="ECO:0000313" key="12">
    <source>
        <dbReference type="Proteomes" id="UP000182135"/>
    </source>
</evidence>
<feature type="transmembrane region" description="Helical" evidence="9">
    <location>
        <begin position="304"/>
        <end position="326"/>
    </location>
</feature>